<proteinExistence type="predicted"/>
<reference evidence="1 2" key="1">
    <citation type="journal article" date="2008" name="Nature">
        <title>The genome of Laccaria bicolor provides insights into mycorrhizal symbiosis.</title>
        <authorList>
            <person name="Martin F."/>
            <person name="Aerts A."/>
            <person name="Ahren D."/>
            <person name="Brun A."/>
            <person name="Danchin E.G.J."/>
            <person name="Duchaussoy F."/>
            <person name="Gibon J."/>
            <person name="Kohler A."/>
            <person name="Lindquist E."/>
            <person name="Pereda V."/>
            <person name="Salamov A."/>
            <person name="Shapiro H.J."/>
            <person name="Wuyts J."/>
            <person name="Blaudez D."/>
            <person name="Buee M."/>
            <person name="Brokstein P."/>
            <person name="Canbaeck B."/>
            <person name="Cohen D."/>
            <person name="Courty P.E."/>
            <person name="Coutinho P.M."/>
            <person name="Delaruelle C."/>
            <person name="Detter J.C."/>
            <person name="Deveau A."/>
            <person name="DiFazio S."/>
            <person name="Duplessis S."/>
            <person name="Fraissinet-Tachet L."/>
            <person name="Lucic E."/>
            <person name="Frey-Klett P."/>
            <person name="Fourrey C."/>
            <person name="Feussner I."/>
            <person name="Gay G."/>
            <person name="Grimwood J."/>
            <person name="Hoegger P.J."/>
            <person name="Jain P."/>
            <person name="Kilaru S."/>
            <person name="Labbe J."/>
            <person name="Lin Y.C."/>
            <person name="Legue V."/>
            <person name="Le Tacon F."/>
            <person name="Marmeisse R."/>
            <person name="Melayah D."/>
            <person name="Montanini B."/>
            <person name="Muratet M."/>
            <person name="Nehls U."/>
            <person name="Niculita-Hirzel H."/>
            <person name="Oudot-Le Secq M.P."/>
            <person name="Peter M."/>
            <person name="Quesneville H."/>
            <person name="Rajashekar B."/>
            <person name="Reich M."/>
            <person name="Rouhier N."/>
            <person name="Schmutz J."/>
            <person name="Yin T."/>
            <person name="Chalot M."/>
            <person name="Henrissat B."/>
            <person name="Kuees U."/>
            <person name="Lucas S."/>
            <person name="Van de Peer Y."/>
            <person name="Podila G.K."/>
            <person name="Polle A."/>
            <person name="Pukkila P.J."/>
            <person name="Richardson P.M."/>
            <person name="Rouze P."/>
            <person name="Sanders I.R."/>
            <person name="Stajich J.E."/>
            <person name="Tunlid A."/>
            <person name="Tuskan G."/>
            <person name="Grigoriev I.V."/>
        </authorList>
    </citation>
    <scope>NUCLEOTIDE SEQUENCE [LARGE SCALE GENOMIC DNA]</scope>
    <source>
        <strain evidence="2">S238N-H82 / ATCC MYA-4686</strain>
    </source>
</reference>
<evidence type="ECO:0000313" key="2">
    <source>
        <dbReference type="Proteomes" id="UP000001194"/>
    </source>
</evidence>
<accession>B0CVE2</accession>
<dbReference type="EMBL" id="DS547093">
    <property type="protein sequence ID" value="EDR13731.1"/>
    <property type="molecule type" value="Genomic_DNA"/>
</dbReference>
<dbReference type="Proteomes" id="UP000001194">
    <property type="component" value="Unassembled WGS sequence"/>
</dbReference>
<gene>
    <name evidence="1" type="ORF">LACBIDRAFT_309040</name>
</gene>
<organism evidence="2">
    <name type="scientific">Laccaria bicolor (strain S238N-H82 / ATCC MYA-4686)</name>
    <name type="common">Bicoloured deceiver</name>
    <name type="synonym">Laccaria laccata var. bicolor</name>
    <dbReference type="NCBI Taxonomy" id="486041"/>
    <lineage>
        <taxon>Eukaryota</taxon>
        <taxon>Fungi</taxon>
        <taxon>Dikarya</taxon>
        <taxon>Basidiomycota</taxon>
        <taxon>Agaricomycotina</taxon>
        <taxon>Agaricomycetes</taxon>
        <taxon>Agaricomycetidae</taxon>
        <taxon>Agaricales</taxon>
        <taxon>Agaricineae</taxon>
        <taxon>Hydnangiaceae</taxon>
        <taxon>Laccaria</taxon>
    </lineage>
</organism>
<dbReference type="KEGG" id="lbc:LACBIDRAFT_309040"/>
<dbReference type="RefSeq" id="XP_001876229.1">
    <property type="nucleotide sequence ID" value="XM_001876194.1"/>
</dbReference>
<sequence length="77" mass="8475">MSAEKTHAPLSGSSTRYSWGCSSNTLTFLNGTSLESRWEGSLHQTQVRPLWGSVASRYSYLAHRRSSVFVLAPKSLG</sequence>
<evidence type="ECO:0000313" key="1">
    <source>
        <dbReference type="EMBL" id="EDR13731.1"/>
    </source>
</evidence>
<dbReference type="InParanoid" id="B0CVE2"/>
<dbReference type="GeneID" id="6071173"/>
<dbReference type="AlphaFoldDB" id="B0CVE2"/>
<name>B0CVE2_LACBS</name>
<keyword evidence="2" id="KW-1185">Reference proteome</keyword>
<dbReference type="HOGENOM" id="CLU_2638474_0_0_1"/>
<protein>
    <submittedName>
        <fullName evidence="1">Predicted protein</fullName>
    </submittedName>
</protein>